<feature type="domain" description="HD" evidence="1">
    <location>
        <begin position="77"/>
        <end position="199"/>
    </location>
</feature>
<dbReference type="SMART" id="SM00471">
    <property type="entry name" value="HDc"/>
    <property type="match status" value="1"/>
</dbReference>
<dbReference type="Proteomes" id="UP000484842">
    <property type="component" value="Unassembled WGS sequence"/>
</dbReference>
<evidence type="ECO:0000259" key="2">
    <source>
        <dbReference type="PROSITE" id="PS51832"/>
    </source>
</evidence>
<dbReference type="InterPro" id="IPR037522">
    <property type="entry name" value="HD_GYP_dom"/>
</dbReference>
<comment type="caution">
    <text evidence="3">The sequence shown here is derived from an EMBL/GenBank/DDBJ whole genome shotgun (WGS) entry which is preliminary data.</text>
</comment>
<dbReference type="PROSITE" id="PS51831">
    <property type="entry name" value="HD"/>
    <property type="match status" value="1"/>
</dbReference>
<dbReference type="RefSeq" id="WP_152868746.1">
    <property type="nucleotide sequence ID" value="NZ_WBSL01000001.1"/>
</dbReference>
<feature type="domain" description="HD-GYP" evidence="2">
    <location>
        <begin position="55"/>
        <end position="246"/>
    </location>
</feature>
<dbReference type="InterPro" id="IPR052020">
    <property type="entry name" value="Cyclic_di-GMP/3'3'-cGAMP_PDE"/>
</dbReference>
<evidence type="ECO:0000259" key="1">
    <source>
        <dbReference type="PROSITE" id="PS51831"/>
    </source>
</evidence>
<dbReference type="PROSITE" id="PS51832">
    <property type="entry name" value="HD_GYP"/>
    <property type="match status" value="1"/>
</dbReference>
<dbReference type="Gene3D" id="1.10.3210.10">
    <property type="entry name" value="Hypothetical protein af1432"/>
    <property type="match status" value="1"/>
</dbReference>
<gene>
    <name evidence="3" type="ORF">F8S09_02830</name>
</gene>
<dbReference type="SUPFAM" id="SSF109604">
    <property type="entry name" value="HD-domain/PDEase-like"/>
    <property type="match status" value="1"/>
</dbReference>
<evidence type="ECO:0000313" key="4">
    <source>
        <dbReference type="Proteomes" id="UP000484842"/>
    </source>
</evidence>
<sequence>MLMLALASPTSPAVRPACPCGVRDDGVRRGVGEVLARLAELGVETGAVWAAAHRQPAAPELGLDAAVELLASVQGGGRGHGRRVVALAVSLAEAAGLSAEQVRAVRWGAALHDLGKVRVPREVLDKPGPLTGEERALVQGHAAWGAELLAPLPLPAASVAAVRHHHERWDGGGYPRGLRCRRIPLAARIVAIADVFDALISARPYKPAWCEREAARVILRGAGSQFDPRLARLFVREVLGFRDLLP</sequence>
<dbReference type="Pfam" id="PF13487">
    <property type="entry name" value="HD_5"/>
    <property type="match status" value="1"/>
</dbReference>
<dbReference type="CDD" id="cd00077">
    <property type="entry name" value="HDc"/>
    <property type="match status" value="1"/>
</dbReference>
<evidence type="ECO:0000313" key="3">
    <source>
        <dbReference type="EMBL" id="MPY65630.1"/>
    </source>
</evidence>
<protein>
    <submittedName>
        <fullName evidence="3">HD-GYP domain-containing protein</fullName>
    </submittedName>
</protein>
<dbReference type="InterPro" id="IPR006675">
    <property type="entry name" value="HDIG_dom"/>
</dbReference>
<dbReference type="PANTHER" id="PTHR45228">
    <property type="entry name" value="CYCLIC DI-GMP PHOSPHODIESTERASE TM_0186-RELATED"/>
    <property type="match status" value="1"/>
</dbReference>
<dbReference type="InterPro" id="IPR003607">
    <property type="entry name" value="HD/PDEase_dom"/>
</dbReference>
<dbReference type="NCBIfam" id="TIGR00277">
    <property type="entry name" value="HDIG"/>
    <property type="match status" value="1"/>
</dbReference>
<name>A0A7X1NTZ4_9DEIO</name>
<organism evidence="3 4">
    <name type="scientific">Deinococcus terrestris</name>
    <dbReference type="NCBI Taxonomy" id="2651870"/>
    <lineage>
        <taxon>Bacteria</taxon>
        <taxon>Thermotogati</taxon>
        <taxon>Deinococcota</taxon>
        <taxon>Deinococci</taxon>
        <taxon>Deinococcales</taxon>
        <taxon>Deinococcaceae</taxon>
        <taxon>Deinococcus</taxon>
    </lineage>
</organism>
<dbReference type="InterPro" id="IPR006674">
    <property type="entry name" value="HD_domain"/>
</dbReference>
<proteinExistence type="predicted"/>
<dbReference type="AlphaFoldDB" id="A0A7X1NTZ4"/>
<reference evidence="3 4" key="1">
    <citation type="submission" date="2019-10" db="EMBL/GenBank/DDBJ databases">
        <title>Deinococcus sp. isolated from soil.</title>
        <authorList>
            <person name="Li Y."/>
            <person name="Wang J."/>
        </authorList>
    </citation>
    <scope>NUCLEOTIDE SEQUENCE [LARGE SCALE GENOMIC DNA]</scope>
    <source>
        <strain evidence="3 4">SDU3-2</strain>
    </source>
</reference>
<accession>A0A7X1NTZ4</accession>
<keyword evidence="4" id="KW-1185">Reference proteome</keyword>
<dbReference type="EMBL" id="WBSL01000001">
    <property type="protein sequence ID" value="MPY65630.1"/>
    <property type="molecule type" value="Genomic_DNA"/>
</dbReference>